<dbReference type="EMBL" id="KQ964248">
    <property type="protein sequence ID" value="KXJ93107.1"/>
    <property type="molecule type" value="Genomic_DNA"/>
</dbReference>
<sequence>MADEELLHNVHQLGDLDLAALLSLINREHGIISTDPEALDDLVAELQLVAADAFGLTSTVVHCNPRTTLDDLAAALLVPHSVDDTLSPSRADSPVISRTGGGSYFDSHQTNRPQQPANRQQGFSPQQSPLQQHNSPRSPTTPGGRPPQIANVILAKNLDRAPKAVQIQCLELLRTRRIYTRTSVHAAPKTFLFVAVLGADSGGAARLTPHLNDYFYIAHWHDADDGFPRLEEAAEDEEGTEREDGNSTEAGYGTGDSNEPSTSDDDDNDESFATVDTRSLASYESVVRRKKTPKLRRLTEPSSTSQTPRPLFSSRDLATLAVLARVVSVDIEVLRYQMNIISFLRMHRAVGGGIAPLATQHLDLLVRSLAVLHGIDFATPAIVALAAKKVYLHRIRIVSDPRDERSMQWGSELAAVAALLEGVGPEDVIDDVLSMVAPPV</sequence>
<gene>
    <name evidence="5" type="ORF">Micbo1qcDRAFT_53219</name>
</gene>
<dbReference type="PANTHER" id="PTHR11603:SF132">
    <property type="entry name" value="C2H2-TYPE DOMAIN-CONTAINING PROTEIN"/>
    <property type="match status" value="1"/>
</dbReference>
<accession>A0A136J7I9</accession>
<feature type="region of interest" description="Disordered" evidence="3">
    <location>
        <begin position="83"/>
        <end position="148"/>
    </location>
</feature>
<dbReference type="GO" id="GO:0016851">
    <property type="term" value="F:magnesium chelatase activity"/>
    <property type="evidence" value="ECO:0007669"/>
    <property type="project" value="UniProtKB-EC"/>
</dbReference>
<evidence type="ECO:0000259" key="4">
    <source>
        <dbReference type="Pfam" id="PF17863"/>
    </source>
</evidence>
<evidence type="ECO:0000256" key="3">
    <source>
        <dbReference type="SAM" id="MobiDB-lite"/>
    </source>
</evidence>
<dbReference type="PANTHER" id="PTHR11603">
    <property type="entry name" value="AAA FAMILY ATPASE"/>
    <property type="match status" value="1"/>
</dbReference>
<organism evidence="5 6">
    <name type="scientific">Microdochium bolleyi</name>
    <dbReference type="NCBI Taxonomy" id="196109"/>
    <lineage>
        <taxon>Eukaryota</taxon>
        <taxon>Fungi</taxon>
        <taxon>Dikarya</taxon>
        <taxon>Ascomycota</taxon>
        <taxon>Pezizomycotina</taxon>
        <taxon>Sordariomycetes</taxon>
        <taxon>Xylariomycetidae</taxon>
        <taxon>Xylariales</taxon>
        <taxon>Microdochiaceae</taxon>
        <taxon>Microdochium</taxon>
    </lineage>
</organism>
<evidence type="ECO:0000256" key="2">
    <source>
        <dbReference type="ARBA" id="ARBA00023444"/>
    </source>
</evidence>
<feature type="domain" description="ChlI/MoxR AAA lid" evidence="4">
    <location>
        <begin position="345"/>
        <end position="405"/>
    </location>
</feature>
<dbReference type="InParanoid" id="A0A136J7I9"/>
<dbReference type="AlphaFoldDB" id="A0A136J7I9"/>
<reference evidence="6" key="1">
    <citation type="submission" date="2016-02" db="EMBL/GenBank/DDBJ databases">
        <title>Draft genome sequence of Microdochium bolleyi, a fungal endophyte of beachgrass.</title>
        <authorList>
            <consortium name="DOE Joint Genome Institute"/>
            <person name="David A.S."/>
            <person name="May G."/>
            <person name="Haridas S."/>
            <person name="Lim J."/>
            <person name="Wang M."/>
            <person name="Labutti K."/>
            <person name="Lipzen A."/>
            <person name="Barry K."/>
            <person name="Grigoriev I.V."/>
        </authorList>
    </citation>
    <scope>NUCLEOTIDE SEQUENCE [LARGE SCALE GENOMIC DNA]</scope>
    <source>
        <strain evidence="6">J235TASD1</strain>
    </source>
</reference>
<dbReference type="Proteomes" id="UP000070501">
    <property type="component" value="Unassembled WGS sequence"/>
</dbReference>
<feature type="region of interest" description="Disordered" evidence="3">
    <location>
        <begin position="287"/>
        <end position="311"/>
    </location>
</feature>
<dbReference type="Gene3D" id="1.10.8.80">
    <property type="entry name" value="Magnesium chelatase subunit I, C-Terminal domain"/>
    <property type="match status" value="1"/>
</dbReference>
<dbReference type="OrthoDB" id="5582146at2759"/>
<feature type="compositionally biased region" description="Polar residues" evidence="3">
    <location>
        <begin position="106"/>
        <end position="134"/>
    </location>
</feature>
<protein>
    <recommendedName>
        <fullName evidence="1">magnesium chelatase</fullName>
        <ecNumber evidence="1">6.6.1.1</ecNumber>
    </recommendedName>
</protein>
<evidence type="ECO:0000313" key="6">
    <source>
        <dbReference type="Proteomes" id="UP000070501"/>
    </source>
</evidence>
<dbReference type="EC" id="6.6.1.1" evidence="1"/>
<feature type="compositionally biased region" description="Low complexity" evidence="3">
    <location>
        <begin position="135"/>
        <end position="147"/>
    </location>
</feature>
<name>A0A136J7I9_9PEZI</name>
<evidence type="ECO:0000256" key="1">
    <source>
        <dbReference type="ARBA" id="ARBA00012825"/>
    </source>
</evidence>
<comment type="pathway">
    <text evidence="2">Porphyrin-containing compound metabolism.</text>
</comment>
<dbReference type="Pfam" id="PF17863">
    <property type="entry name" value="AAA_lid_2"/>
    <property type="match status" value="1"/>
</dbReference>
<dbReference type="InterPro" id="IPR052041">
    <property type="entry name" value="Nucleic_acid_metab_PIN/TRAM"/>
</dbReference>
<dbReference type="InterPro" id="IPR041628">
    <property type="entry name" value="ChlI/MoxR_AAA_lid"/>
</dbReference>
<feature type="region of interest" description="Disordered" evidence="3">
    <location>
        <begin position="233"/>
        <end position="271"/>
    </location>
</feature>
<evidence type="ECO:0000313" key="5">
    <source>
        <dbReference type="EMBL" id="KXJ93107.1"/>
    </source>
</evidence>
<proteinExistence type="predicted"/>
<keyword evidence="6" id="KW-1185">Reference proteome</keyword>